<feature type="chain" id="PRO_5009906637" evidence="7">
    <location>
        <begin position="25"/>
        <end position="241"/>
    </location>
</feature>
<organism evidence="9 10">
    <name type="scientific">Donghicola eburneus</name>
    <dbReference type="NCBI Taxonomy" id="393278"/>
    <lineage>
        <taxon>Bacteria</taxon>
        <taxon>Pseudomonadati</taxon>
        <taxon>Pseudomonadota</taxon>
        <taxon>Alphaproteobacteria</taxon>
        <taxon>Rhodobacterales</taxon>
        <taxon>Roseobacteraceae</taxon>
        <taxon>Donghicola</taxon>
    </lineage>
</organism>
<name>A0A1M4MZN3_9RHOB</name>
<dbReference type="GO" id="GO:0020037">
    <property type="term" value="F:heme binding"/>
    <property type="evidence" value="ECO:0007669"/>
    <property type="project" value="InterPro"/>
</dbReference>
<dbReference type="Proteomes" id="UP000184085">
    <property type="component" value="Unassembled WGS sequence"/>
</dbReference>
<dbReference type="EMBL" id="FMJB01000050">
    <property type="protein sequence ID" value="SCM68023.1"/>
    <property type="molecule type" value="Genomic_DNA"/>
</dbReference>
<dbReference type="Pfam" id="PF13442">
    <property type="entry name" value="Cytochrome_CBB3"/>
    <property type="match status" value="1"/>
</dbReference>
<dbReference type="GO" id="GO:0046872">
    <property type="term" value="F:metal ion binding"/>
    <property type="evidence" value="ECO:0007669"/>
    <property type="project" value="UniProtKB-KW"/>
</dbReference>
<keyword evidence="1" id="KW-0813">Transport</keyword>
<dbReference type="PROSITE" id="PS51007">
    <property type="entry name" value="CYTC"/>
    <property type="match status" value="2"/>
</dbReference>
<proteinExistence type="predicted"/>
<keyword evidence="10" id="KW-1185">Reference proteome</keyword>
<dbReference type="PRINTS" id="PR00604">
    <property type="entry name" value="CYTCHRMECIAB"/>
</dbReference>
<reference evidence="10" key="1">
    <citation type="submission" date="2016-09" db="EMBL/GenBank/DDBJ databases">
        <authorList>
            <person name="Wibberg D."/>
        </authorList>
    </citation>
    <scope>NUCLEOTIDE SEQUENCE [LARGE SCALE GENOMIC DNA]</scope>
</reference>
<evidence type="ECO:0000313" key="10">
    <source>
        <dbReference type="Proteomes" id="UP000184085"/>
    </source>
</evidence>
<evidence type="ECO:0000259" key="8">
    <source>
        <dbReference type="PROSITE" id="PS51007"/>
    </source>
</evidence>
<dbReference type="AlphaFoldDB" id="A0A1M4MZN3"/>
<dbReference type="InterPro" id="IPR036909">
    <property type="entry name" value="Cyt_c-like_dom_sf"/>
</dbReference>
<evidence type="ECO:0000256" key="2">
    <source>
        <dbReference type="ARBA" id="ARBA00022617"/>
    </source>
</evidence>
<evidence type="ECO:0000256" key="7">
    <source>
        <dbReference type="SAM" id="SignalP"/>
    </source>
</evidence>
<accession>A0A1M4MZN3</accession>
<keyword evidence="4" id="KW-0249">Electron transport</keyword>
<dbReference type="PANTHER" id="PTHR11961">
    <property type="entry name" value="CYTOCHROME C"/>
    <property type="match status" value="1"/>
</dbReference>
<dbReference type="GO" id="GO:0009055">
    <property type="term" value="F:electron transfer activity"/>
    <property type="evidence" value="ECO:0007669"/>
    <property type="project" value="InterPro"/>
</dbReference>
<dbReference type="Pfam" id="PF00034">
    <property type="entry name" value="Cytochrom_C"/>
    <property type="match status" value="1"/>
</dbReference>
<evidence type="ECO:0000256" key="3">
    <source>
        <dbReference type="ARBA" id="ARBA00022723"/>
    </source>
</evidence>
<dbReference type="InterPro" id="IPR009056">
    <property type="entry name" value="Cyt_c-like_dom"/>
</dbReference>
<keyword evidence="3 6" id="KW-0479">Metal-binding</keyword>
<evidence type="ECO:0000313" key="9">
    <source>
        <dbReference type="EMBL" id="SCM68023.1"/>
    </source>
</evidence>
<protein>
    <submittedName>
        <fullName evidence="9">Diheme cytochrome c SoxE</fullName>
    </submittedName>
</protein>
<evidence type="ECO:0000256" key="4">
    <source>
        <dbReference type="ARBA" id="ARBA00022982"/>
    </source>
</evidence>
<feature type="domain" description="Cytochrome c" evidence="8">
    <location>
        <begin position="164"/>
        <end position="240"/>
    </location>
</feature>
<dbReference type="InterPro" id="IPR002327">
    <property type="entry name" value="Cyt_c_1A/1B"/>
</dbReference>
<feature type="domain" description="Cytochrome c" evidence="8">
    <location>
        <begin position="32"/>
        <end position="135"/>
    </location>
</feature>
<keyword evidence="5 6" id="KW-0408">Iron</keyword>
<dbReference type="SUPFAM" id="SSF46626">
    <property type="entry name" value="Cytochrome c"/>
    <property type="match status" value="2"/>
</dbReference>
<feature type="signal peptide" evidence="7">
    <location>
        <begin position="1"/>
        <end position="24"/>
    </location>
</feature>
<keyword evidence="7" id="KW-0732">Signal</keyword>
<dbReference type="Gene3D" id="1.10.760.10">
    <property type="entry name" value="Cytochrome c-like domain"/>
    <property type="match status" value="2"/>
</dbReference>
<keyword evidence="2 6" id="KW-0349">Heme</keyword>
<evidence type="ECO:0000256" key="1">
    <source>
        <dbReference type="ARBA" id="ARBA00022448"/>
    </source>
</evidence>
<evidence type="ECO:0000256" key="5">
    <source>
        <dbReference type="ARBA" id="ARBA00023004"/>
    </source>
</evidence>
<dbReference type="RefSeq" id="WP_072706655.1">
    <property type="nucleotide sequence ID" value="NZ_FMJB01000050.1"/>
</dbReference>
<evidence type="ECO:0000256" key="6">
    <source>
        <dbReference type="PROSITE-ProRule" id="PRU00433"/>
    </source>
</evidence>
<sequence length="241" mass="26244">MTRIATYLKAAAVIAAAFVHQAQAEEIAAPLGNAANGEKVFRKCASCHVVGAGAKNKVGPQLNGIFGRTAGTIADFRYSDGLVREGKNGLVWDYERLDAYLDNPKALVSDTRMNFRGLKEEQDRHDVLAYLRQFSDSPQDIPEAQPTALSKEVELPPEVLAIVGDPAYGEYLSSECSTCHQRNGSDQGIPSITGWPTEDFVVAMHAYKKKIRPHPVMQMMAGRLSDEEIAALAAYFADLGD</sequence>
<gene>
    <name evidence="9" type="primary">soxE</name>
    <name evidence="9" type="ORF">KARMA_2231</name>
</gene>